<evidence type="ECO:0008006" key="3">
    <source>
        <dbReference type="Google" id="ProtNLM"/>
    </source>
</evidence>
<sequence length="321" mass="36173">MNTIFSLLKFILYFSFLAIYNSANAQIISDNCYKLMLGLTKLDYNTALDANYIYGRESTPDEKTSLFKISTAPAPNTSFYTIKTYDGKFLTRESSTNKIKVKAAFDEVENQVFELQITSTSILIYSKNTSFGESAMQWKNNDIAYVKGKNGSNICRYIGVNCLTENPSTGGNTNGLNINSWPIATVGVDNIINPNKGGVIIGTGITTAPKGYKLYVEEGILTEKFVVTPKNSTNWADFVFEKDYKLMSLSEVRKYIELNKHLPNVLSAKEISKHGINLAENLVVQLQKIEELTLYIIKQNEEIGKLNKRLRRIENTQKKKQ</sequence>
<dbReference type="Proteomes" id="UP000002875">
    <property type="component" value="Plasmid pEMTOL05"/>
</dbReference>
<proteinExistence type="predicted"/>
<keyword evidence="1" id="KW-0614">Plasmid</keyword>
<keyword evidence="2" id="KW-1185">Reference proteome</keyword>
<accession>A0ABN4AXI7</accession>
<evidence type="ECO:0000313" key="1">
    <source>
        <dbReference type="EMBL" id="AFK05757.1"/>
    </source>
</evidence>
<dbReference type="RefSeq" id="WP_015026423.1">
    <property type="nucleotide sequence ID" value="NC_018745.1"/>
</dbReference>
<evidence type="ECO:0000313" key="2">
    <source>
        <dbReference type="Proteomes" id="UP000002875"/>
    </source>
</evidence>
<reference evidence="1 2" key="1">
    <citation type="submission" date="2011-07" db="EMBL/GenBank/DDBJ databases">
        <title>The complete genome of plasmid 5 of Emticicia oligotrophica DSM 17448.</title>
        <authorList>
            <consortium name="US DOE Joint Genome Institute (JGI-PGF)"/>
            <person name="Lucas S."/>
            <person name="Han J."/>
            <person name="Lapidus A."/>
            <person name="Bruce D."/>
            <person name="Goodwin L."/>
            <person name="Pitluck S."/>
            <person name="Peters L."/>
            <person name="Kyrpides N."/>
            <person name="Mavromatis K."/>
            <person name="Ivanova N."/>
            <person name="Ovchinnikova G."/>
            <person name="Teshima H."/>
            <person name="Detter J.C."/>
            <person name="Tapia R."/>
            <person name="Han C."/>
            <person name="Land M."/>
            <person name="Hauser L."/>
            <person name="Markowitz V."/>
            <person name="Cheng J.-F."/>
            <person name="Hugenholtz P."/>
            <person name="Woyke T."/>
            <person name="Wu D."/>
            <person name="Tindall B."/>
            <person name="Pomrenke H."/>
            <person name="Brambilla E."/>
            <person name="Klenk H.-P."/>
            <person name="Eisen J.A."/>
        </authorList>
    </citation>
    <scope>NUCLEOTIDE SEQUENCE [LARGE SCALE GENOMIC DNA]</scope>
    <source>
        <strain evidence="2">DSM 17448 / GPTSA100-15</strain>
        <plasmid evidence="1 2">pEMTOL05</plasmid>
    </source>
</reference>
<gene>
    <name evidence="1" type="ordered locus">Emtol_0025</name>
</gene>
<dbReference type="EMBL" id="CP002966">
    <property type="protein sequence ID" value="AFK05757.1"/>
    <property type="molecule type" value="Genomic_DNA"/>
</dbReference>
<name>A0ABN4AXI7_EMTOG</name>
<geneLocation type="plasmid" evidence="1 2">
    <name>pEMTOL05</name>
</geneLocation>
<organism evidence="1 2">
    <name type="scientific">Emticicia oligotrophica (strain DSM 17448 / CIP 109782 / MTCC 6937 / GPTSA100-15)</name>
    <dbReference type="NCBI Taxonomy" id="929562"/>
    <lineage>
        <taxon>Bacteria</taxon>
        <taxon>Pseudomonadati</taxon>
        <taxon>Bacteroidota</taxon>
        <taxon>Cytophagia</taxon>
        <taxon>Cytophagales</taxon>
        <taxon>Leadbetterellaceae</taxon>
        <taxon>Emticicia</taxon>
    </lineage>
</organism>
<protein>
    <recommendedName>
        <fullName evidence="3">Tail fiber domain-containing protein</fullName>
    </recommendedName>
</protein>